<protein>
    <recommendedName>
        <fullName evidence="3">Exlusion protein FxsA</fullName>
    </recommendedName>
</protein>
<feature type="transmembrane region" description="Helical" evidence="1">
    <location>
        <begin position="26"/>
        <end position="47"/>
    </location>
</feature>
<dbReference type="Pfam" id="PF04186">
    <property type="entry name" value="FxsA"/>
    <property type="match status" value="1"/>
</dbReference>
<reference evidence="2" key="2">
    <citation type="journal article" date="2018" name="ISME J.">
        <title>A dynamic microbial community with high functional redundancy inhabits the cold, oxic subseafloor aquifer.</title>
        <authorList>
            <person name="Tully B.J."/>
            <person name="Wheat C.G."/>
            <person name="Glazer B.T."/>
            <person name="Huber J.A."/>
        </authorList>
    </citation>
    <scope>NUCLEOTIDE SEQUENCE</scope>
    <source>
        <strain evidence="2">NORP83</strain>
    </source>
</reference>
<dbReference type="AlphaFoldDB" id="A0A2A4YSK5"/>
<gene>
    <name evidence="2" type="ORF">COB13_15210</name>
</gene>
<evidence type="ECO:0000313" key="2">
    <source>
        <dbReference type="EMBL" id="PCI97744.1"/>
    </source>
</evidence>
<name>A0A2A4YSK5_9PROT</name>
<sequence length="165" mass="18047">MGLLLLFIFIAVPVIEITLFIQVGGAIGLLSTLAVVVVTAVIGTYLLRQQGLNIVMKVQAEMAQGQMPVKNLIHGAFIVVAGLLLLTPGFFTDFIGFSLFIPQVRLAAAALIGRQFKQSRYGKTSAGFEFHSTTYSHNQTTNYSSEDEIEGEFHVIEDDPKQIDK</sequence>
<dbReference type="InterPro" id="IPR007313">
    <property type="entry name" value="FxsA"/>
</dbReference>
<keyword evidence="1" id="KW-0472">Membrane</keyword>
<evidence type="ECO:0000256" key="1">
    <source>
        <dbReference type="SAM" id="Phobius"/>
    </source>
</evidence>
<evidence type="ECO:0008006" key="3">
    <source>
        <dbReference type="Google" id="ProtNLM"/>
    </source>
</evidence>
<dbReference type="GO" id="GO:0016020">
    <property type="term" value="C:membrane"/>
    <property type="evidence" value="ECO:0007669"/>
    <property type="project" value="InterPro"/>
</dbReference>
<dbReference type="PANTHER" id="PTHR35335">
    <property type="entry name" value="UPF0716 PROTEIN FXSA"/>
    <property type="match status" value="1"/>
</dbReference>
<keyword evidence="1" id="KW-0812">Transmembrane</keyword>
<comment type="caution">
    <text evidence="2">The sequence shown here is derived from an EMBL/GenBank/DDBJ whole genome shotgun (WGS) entry which is preliminary data.</text>
</comment>
<organism evidence="2">
    <name type="scientific">OCS116 cluster bacterium</name>
    <dbReference type="NCBI Taxonomy" id="2030921"/>
    <lineage>
        <taxon>Bacteria</taxon>
        <taxon>Pseudomonadati</taxon>
        <taxon>Pseudomonadota</taxon>
        <taxon>Alphaproteobacteria</taxon>
        <taxon>OCS116 cluster</taxon>
    </lineage>
</organism>
<dbReference type="PANTHER" id="PTHR35335:SF1">
    <property type="entry name" value="UPF0716 PROTEIN FXSA"/>
    <property type="match status" value="1"/>
</dbReference>
<proteinExistence type="predicted"/>
<dbReference type="NCBIfam" id="NF008528">
    <property type="entry name" value="PRK11463.1-2"/>
    <property type="match status" value="1"/>
</dbReference>
<reference key="1">
    <citation type="submission" date="2017-08" db="EMBL/GenBank/DDBJ databases">
        <title>A dynamic microbial community with high functional redundancy inhabits the cold, oxic subseafloor aquifer.</title>
        <authorList>
            <person name="Tully B.J."/>
            <person name="Wheat C.G."/>
            <person name="Glazer B.T."/>
            <person name="Huber J.A."/>
        </authorList>
    </citation>
    <scope>NUCLEOTIDE SEQUENCE [LARGE SCALE GENOMIC DNA]</scope>
</reference>
<dbReference type="EMBL" id="NVUS01000027">
    <property type="protein sequence ID" value="PCI97744.1"/>
    <property type="molecule type" value="Genomic_DNA"/>
</dbReference>
<keyword evidence="1" id="KW-1133">Transmembrane helix</keyword>
<accession>A0A2A4YSK5</accession>
<feature type="transmembrane region" description="Helical" evidence="1">
    <location>
        <begin position="68"/>
        <end position="88"/>
    </location>
</feature>